<dbReference type="Gene3D" id="1.10.1740.10">
    <property type="match status" value="1"/>
</dbReference>
<dbReference type="InterPro" id="IPR014284">
    <property type="entry name" value="RNA_pol_sigma-70_dom"/>
</dbReference>
<dbReference type="InterPro" id="IPR007627">
    <property type="entry name" value="RNA_pol_sigma70_r2"/>
</dbReference>
<dbReference type="InterPro" id="IPR013325">
    <property type="entry name" value="RNA_pol_sigma_r2"/>
</dbReference>
<evidence type="ECO:0000256" key="1">
    <source>
        <dbReference type="ARBA" id="ARBA00010641"/>
    </source>
</evidence>
<keyword evidence="4" id="KW-0238">DNA-binding</keyword>
<keyword evidence="3" id="KW-0731">Sigma factor</keyword>
<comment type="caution">
    <text evidence="8">The sequence shown here is derived from an EMBL/GenBank/DDBJ whole genome shotgun (WGS) entry which is preliminary data.</text>
</comment>
<evidence type="ECO:0000313" key="9">
    <source>
        <dbReference type="Proteomes" id="UP001440984"/>
    </source>
</evidence>
<accession>A0ABV0LBQ3</accession>
<protein>
    <submittedName>
        <fullName evidence="8">Sigma-70 family RNA polymerase sigma factor</fullName>
    </submittedName>
</protein>
<feature type="domain" description="RNA polymerase sigma-70 region 2" evidence="6">
    <location>
        <begin position="17"/>
        <end position="84"/>
    </location>
</feature>
<evidence type="ECO:0000259" key="6">
    <source>
        <dbReference type="Pfam" id="PF04542"/>
    </source>
</evidence>
<dbReference type="SUPFAM" id="SSF88946">
    <property type="entry name" value="Sigma2 domain of RNA polymerase sigma factors"/>
    <property type="match status" value="1"/>
</dbReference>
<dbReference type="EMBL" id="JBDZYD010000004">
    <property type="protein sequence ID" value="MEQ0559727.1"/>
    <property type="molecule type" value="Genomic_DNA"/>
</dbReference>
<comment type="similarity">
    <text evidence="1">Belongs to the sigma-70 factor family. ECF subfamily.</text>
</comment>
<dbReference type="InterPro" id="IPR039425">
    <property type="entry name" value="RNA_pol_sigma-70-like"/>
</dbReference>
<evidence type="ECO:0000256" key="5">
    <source>
        <dbReference type="ARBA" id="ARBA00023163"/>
    </source>
</evidence>
<organism evidence="8 9">
    <name type="scientific">Amycolatopsis melonis</name>
    <dbReference type="NCBI Taxonomy" id="3156488"/>
    <lineage>
        <taxon>Bacteria</taxon>
        <taxon>Bacillati</taxon>
        <taxon>Actinomycetota</taxon>
        <taxon>Actinomycetes</taxon>
        <taxon>Pseudonocardiales</taxon>
        <taxon>Pseudonocardiaceae</taxon>
        <taxon>Amycolatopsis</taxon>
    </lineage>
</organism>
<dbReference type="SUPFAM" id="SSF88659">
    <property type="entry name" value="Sigma3 and sigma4 domains of RNA polymerase sigma factors"/>
    <property type="match status" value="1"/>
</dbReference>
<dbReference type="InterPro" id="IPR013249">
    <property type="entry name" value="RNA_pol_sigma70_r4_t2"/>
</dbReference>
<feature type="domain" description="RNA polymerase sigma factor 70 region 4 type 2" evidence="7">
    <location>
        <begin position="110"/>
        <end position="161"/>
    </location>
</feature>
<reference evidence="8 9" key="1">
    <citation type="submission" date="2024-05" db="EMBL/GenBank/DDBJ databases">
        <authorList>
            <person name="Zhao H."/>
            <person name="Xu Y."/>
            <person name="Lin S."/>
            <person name="Spain J.C."/>
            <person name="Zhou N.-Y."/>
        </authorList>
    </citation>
    <scope>NUCLEOTIDE SEQUENCE [LARGE SCALE GENOMIC DNA]</scope>
    <source>
        <strain evidence="8 9">NEAU-NG30</strain>
    </source>
</reference>
<dbReference type="RefSeq" id="WP_348950018.1">
    <property type="nucleotide sequence ID" value="NZ_JBDZYD010000004.1"/>
</dbReference>
<dbReference type="Proteomes" id="UP001440984">
    <property type="component" value="Unassembled WGS sequence"/>
</dbReference>
<dbReference type="InterPro" id="IPR013324">
    <property type="entry name" value="RNA_pol_sigma_r3/r4-like"/>
</dbReference>
<proteinExistence type="inferred from homology"/>
<evidence type="ECO:0000256" key="3">
    <source>
        <dbReference type="ARBA" id="ARBA00023082"/>
    </source>
</evidence>
<evidence type="ECO:0000259" key="7">
    <source>
        <dbReference type="Pfam" id="PF08281"/>
    </source>
</evidence>
<dbReference type="CDD" id="cd06171">
    <property type="entry name" value="Sigma70_r4"/>
    <property type="match status" value="1"/>
</dbReference>
<dbReference type="NCBIfam" id="TIGR02937">
    <property type="entry name" value="sigma70-ECF"/>
    <property type="match status" value="1"/>
</dbReference>
<keyword evidence="2" id="KW-0805">Transcription regulation</keyword>
<keyword evidence="5" id="KW-0804">Transcription</keyword>
<dbReference type="PANTHER" id="PTHR43133:SF8">
    <property type="entry name" value="RNA POLYMERASE SIGMA FACTOR HI_1459-RELATED"/>
    <property type="match status" value="1"/>
</dbReference>
<evidence type="ECO:0000256" key="4">
    <source>
        <dbReference type="ARBA" id="ARBA00023125"/>
    </source>
</evidence>
<dbReference type="Gene3D" id="1.10.10.10">
    <property type="entry name" value="Winged helix-like DNA-binding domain superfamily/Winged helix DNA-binding domain"/>
    <property type="match status" value="1"/>
</dbReference>
<evidence type="ECO:0000313" key="8">
    <source>
        <dbReference type="EMBL" id="MEQ0559727.1"/>
    </source>
</evidence>
<dbReference type="InterPro" id="IPR036388">
    <property type="entry name" value="WH-like_DNA-bd_sf"/>
</dbReference>
<sequence>MSIDRHSKEFADLKKQIEEVYPDLRARVRRYVLAQGRGLDCEEIIDEVFHRLWRRLVKGGPVSSHIGLAIRIARNMICDEFRKKHAVPTSEVDEIAANFDLAEDRCGRLDLFAAIMRLAPDLREVVELRYLDDLSEAETVGILGISRGKVARRLAVALEELRRLLDIDRLPGSA</sequence>
<gene>
    <name evidence="8" type="ORF">ABJI51_11635</name>
</gene>
<evidence type="ECO:0000256" key="2">
    <source>
        <dbReference type="ARBA" id="ARBA00023015"/>
    </source>
</evidence>
<keyword evidence="9" id="KW-1185">Reference proteome</keyword>
<name>A0ABV0LBQ3_9PSEU</name>
<dbReference type="Pfam" id="PF04542">
    <property type="entry name" value="Sigma70_r2"/>
    <property type="match status" value="1"/>
</dbReference>
<dbReference type="Pfam" id="PF08281">
    <property type="entry name" value="Sigma70_r4_2"/>
    <property type="match status" value="1"/>
</dbReference>
<dbReference type="PANTHER" id="PTHR43133">
    <property type="entry name" value="RNA POLYMERASE ECF-TYPE SIGMA FACTO"/>
    <property type="match status" value="1"/>
</dbReference>